<reference evidence="5 6" key="2">
    <citation type="journal article" date="2018" name="New Phytol.">
        <title>High intraspecific genome diversity in the model arbuscular mycorrhizal symbiont Rhizophagus irregularis.</title>
        <authorList>
            <person name="Chen E.C.H."/>
            <person name="Morin E."/>
            <person name="Beaudet D."/>
            <person name="Noel J."/>
            <person name="Yildirir G."/>
            <person name="Ndikumana S."/>
            <person name="Charron P."/>
            <person name="St-Onge C."/>
            <person name="Giorgi J."/>
            <person name="Kruger M."/>
            <person name="Marton T."/>
            <person name="Ropars J."/>
            <person name="Grigoriev I.V."/>
            <person name="Hainaut M."/>
            <person name="Henrissat B."/>
            <person name="Roux C."/>
            <person name="Martin F."/>
            <person name="Corradi N."/>
        </authorList>
    </citation>
    <scope>NUCLEOTIDE SEQUENCE [LARGE SCALE GENOMIC DNA]</scope>
    <source>
        <strain evidence="5 6">DAOM 197198</strain>
    </source>
</reference>
<evidence type="ECO:0000313" key="5">
    <source>
        <dbReference type="EMBL" id="POG81549.1"/>
    </source>
</evidence>
<organism evidence="5 6">
    <name type="scientific">Rhizophagus irregularis (strain DAOM 181602 / DAOM 197198 / MUCL 43194)</name>
    <name type="common">Arbuscular mycorrhizal fungus</name>
    <name type="synonym">Glomus intraradices</name>
    <dbReference type="NCBI Taxonomy" id="747089"/>
    <lineage>
        <taxon>Eukaryota</taxon>
        <taxon>Fungi</taxon>
        <taxon>Fungi incertae sedis</taxon>
        <taxon>Mucoromycota</taxon>
        <taxon>Glomeromycotina</taxon>
        <taxon>Glomeromycetes</taxon>
        <taxon>Glomerales</taxon>
        <taxon>Glomeraceae</taxon>
        <taxon>Rhizophagus</taxon>
    </lineage>
</organism>
<dbReference type="InterPro" id="IPR001245">
    <property type="entry name" value="Ser-Thr/Tyr_kinase_cat_dom"/>
</dbReference>
<dbReference type="PANTHER" id="PTHR44329:SF298">
    <property type="entry name" value="MIXED LINEAGE KINASE DOMAIN-LIKE PROTEIN"/>
    <property type="match status" value="1"/>
</dbReference>
<comment type="caution">
    <text evidence="5">The sequence shown here is derived from an EMBL/GenBank/DDBJ whole genome shotgun (WGS) entry which is preliminary data.</text>
</comment>
<evidence type="ECO:0000256" key="3">
    <source>
        <dbReference type="SAM" id="MobiDB-lite"/>
    </source>
</evidence>
<evidence type="ECO:0000259" key="4">
    <source>
        <dbReference type="PROSITE" id="PS50011"/>
    </source>
</evidence>
<name>A0A2P4QV81_RHIID</name>
<dbReference type="InterPro" id="IPR000719">
    <property type="entry name" value="Prot_kinase_dom"/>
</dbReference>
<dbReference type="GO" id="GO:0004674">
    <property type="term" value="F:protein serine/threonine kinase activity"/>
    <property type="evidence" value="ECO:0007669"/>
    <property type="project" value="TreeGrafter"/>
</dbReference>
<dbReference type="InterPro" id="IPR051681">
    <property type="entry name" value="Ser/Thr_Kinases-Pseudokinases"/>
</dbReference>
<keyword evidence="6" id="KW-1185">Reference proteome</keyword>
<dbReference type="InterPro" id="IPR011009">
    <property type="entry name" value="Kinase-like_dom_sf"/>
</dbReference>
<dbReference type="GO" id="GO:0005524">
    <property type="term" value="F:ATP binding"/>
    <property type="evidence" value="ECO:0007669"/>
    <property type="project" value="UniProtKB-KW"/>
</dbReference>
<feature type="domain" description="Protein kinase" evidence="4">
    <location>
        <begin position="137"/>
        <end position="405"/>
    </location>
</feature>
<evidence type="ECO:0000256" key="1">
    <source>
        <dbReference type="ARBA" id="ARBA00022741"/>
    </source>
</evidence>
<dbReference type="Gene3D" id="1.10.510.10">
    <property type="entry name" value="Transferase(Phosphotransferase) domain 1"/>
    <property type="match status" value="1"/>
</dbReference>
<dbReference type="Proteomes" id="UP000018888">
    <property type="component" value="Unassembled WGS sequence"/>
</dbReference>
<protein>
    <submittedName>
        <fullName evidence="5">Kinase-like domain-containing protein</fullName>
    </submittedName>
</protein>
<dbReference type="VEuPathDB" id="FungiDB:RhiirFUN_000415"/>
<evidence type="ECO:0000256" key="2">
    <source>
        <dbReference type="ARBA" id="ARBA00022840"/>
    </source>
</evidence>
<keyword evidence="2" id="KW-0067">ATP-binding</keyword>
<sequence length="502" mass="58385">MATIRYEFVYAAIQKADTLIDPNICNNLTKRYEFIKQKILENESLTKDEKWKAKKIIEQDHDYIKVISNEGKKRLCENCALECLATLYCEHCVRTYLKNNFSNWTSGNSDINYLIQVLQKESLHPDNIVEWIPYNNLQDIKYITKGGCSEIYSAIWIGGHYIEWNSKEQQLKRSSGTFKVILKKLENVENANRSWFDEAISHLALSNKFPSVVNCYGLTQDPTNGDYMLVMQLLDKDLRKYLQYQHTWEEKINIVVKIISALYNIHFYEAVHRDLHSGNILYSRYNGSWYVSDFGFCGPADKPLKSIYGNLPYIAPEVIIGKEYTFASDIYSFGILMWEISSGQAPFNNYEHDYDLAMKIVNGMRPKIRTEIPSKYKELMKQCWDADPLRRPDANTLNVEIQKMMKDICNNDNANEFNTLEYNNSSQISSSSSNLSSSSTLSTSKLYQFENLPEPRNATEEEQEAFHSQPYDFEIPNNIEDLDSSKDQEELIKDLNRLELDK</sequence>
<gene>
    <name evidence="5" type="ORF">GLOIN_2v1506224</name>
</gene>
<feature type="region of interest" description="Disordered" evidence="3">
    <location>
        <begin position="455"/>
        <end position="487"/>
    </location>
</feature>
<reference evidence="5 6" key="1">
    <citation type="journal article" date="2013" name="Proc. Natl. Acad. Sci. U.S.A.">
        <title>Genome of an arbuscular mycorrhizal fungus provides insight into the oldest plant symbiosis.</title>
        <authorList>
            <person name="Tisserant E."/>
            <person name="Malbreil M."/>
            <person name="Kuo A."/>
            <person name="Kohler A."/>
            <person name="Symeonidi A."/>
            <person name="Balestrini R."/>
            <person name="Charron P."/>
            <person name="Duensing N."/>
            <person name="Frei Dit Frey N."/>
            <person name="Gianinazzi-Pearson V."/>
            <person name="Gilbert L.B."/>
            <person name="Handa Y."/>
            <person name="Herr J.R."/>
            <person name="Hijri M."/>
            <person name="Koul R."/>
            <person name="Kawaguchi M."/>
            <person name="Krajinski F."/>
            <person name="Lammers P.J."/>
            <person name="Masclaux F.G."/>
            <person name="Murat C."/>
            <person name="Morin E."/>
            <person name="Ndikumana S."/>
            <person name="Pagni M."/>
            <person name="Petitpierre D."/>
            <person name="Requena N."/>
            <person name="Rosikiewicz P."/>
            <person name="Riley R."/>
            <person name="Saito K."/>
            <person name="San Clemente H."/>
            <person name="Shapiro H."/>
            <person name="van Tuinen D."/>
            <person name="Becard G."/>
            <person name="Bonfante P."/>
            <person name="Paszkowski U."/>
            <person name="Shachar-Hill Y.Y."/>
            <person name="Tuskan G.A."/>
            <person name="Young P.W."/>
            <person name="Sanders I.R."/>
            <person name="Henrissat B."/>
            <person name="Rensing S.A."/>
            <person name="Grigoriev I.V."/>
            <person name="Corradi N."/>
            <person name="Roux C."/>
            <person name="Martin F."/>
        </authorList>
    </citation>
    <scope>NUCLEOTIDE SEQUENCE [LARGE SCALE GENOMIC DNA]</scope>
    <source>
        <strain evidence="5 6">DAOM 197198</strain>
    </source>
</reference>
<dbReference type="AlphaFoldDB" id="A0A2P4QV81"/>
<dbReference type="PANTHER" id="PTHR44329">
    <property type="entry name" value="SERINE/THREONINE-PROTEIN KINASE TNNI3K-RELATED"/>
    <property type="match status" value="1"/>
</dbReference>
<evidence type="ECO:0000313" key="6">
    <source>
        <dbReference type="Proteomes" id="UP000018888"/>
    </source>
</evidence>
<dbReference type="PROSITE" id="PS50011">
    <property type="entry name" value="PROTEIN_KINASE_DOM"/>
    <property type="match status" value="1"/>
</dbReference>
<proteinExistence type="predicted"/>
<accession>A0A2P4QV81</accession>
<keyword evidence="1" id="KW-0547">Nucleotide-binding</keyword>
<dbReference type="EMBL" id="AUPC02000010">
    <property type="protein sequence ID" value="POG81549.1"/>
    <property type="molecule type" value="Genomic_DNA"/>
</dbReference>
<dbReference type="Pfam" id="PF07714">
    <property type="entry name" value="PK_Tyr_Ser-Thr"/>
    <property type="match status" value="1"/>
</dbReference>
<dbReference type="SUPFAM" id="SSF56112">
    <property type="entry name" value="Protein kinase-like (PK-like)"/>
    <property type="match status" value="1"/>
</dbReference>